<dbReference type="PROSITE" id="PS51186">
    <property type="entry name" value="GNAT"/>
    <property type="match status" value="1"/>
</dbReference>
<keyword evidence="6" id="KW-1185">Reference proteome</keyword>
<keyword evidence="2" id="KW-0012">Acyltransferase</keyword>
<sequence>MSGLTPIFFETSRLRIRFLTPDDVSAQFALYSDPDAMRYWSSEPWVDLSQAHQQIERDLRDYAEGVSARLAVQLLESGEVIGNVSLYAISDQNRRCEIGYMLSKSYQGYGYMTEALRAVIGYAFSSLSLNRIEADTDPRNERSCRLLERLGFQREGFMPERWVVAGEVCDTAFYGLLKRNYRN</sequence>
<evidence type="ECO:0000259" key="4">
    <source>
        <dbReference type="PROSITE" id="PS51186"/>
    </source>
</evidence>
<keyword evidence="1 5" id="KW-0808">Transferase</keyword>
<dbReference type="PANTHER" id="PTHR43792">
    <property type="entry name" value="GNAT FAMILY, PUTATIVE (AFU_ORTHOLOGUE AFUA_3G00765)-RELATED-RELATED"/>
    <property type="match status" value="1"/>
</dbReference>
<gene>
    <name evidence="5" type="ORF">E4O92_10180</name>
</gene>
<dbReference type="Proteomes" id="UP000297258">
    <property type="component" value="Unassembled WGS sequence"/>
</dbReference>
<dbReference type="PANTHER" id="PTHR43792:SF8">
    <property type="entry name" value="[RIBOSOMAL PROTEIN US5]-ALANINE N-ACETYLTRANSFERASE"/>
    <property type="match status" value="1"/>
</dbReference>
<dbReference type="InterPro" id="IPR051531">
    <property type="entry name" value="N-acetyltransferase"/>
</dbReference>
<dbReference type="AlphaFoldDB" id="A0A4Y9T5B0"/>
<dbReference type="InterPro" id="IPR016181">
    <property type="entry name" value="Acyl_CoA_acyltransferase"/>
</dbReference>
<reference evidence="5 6" key="1">
    <citation type="submission" date="2019-03" db="EMBL/GenBank/DDBJ databases">
        <title>Draft genome of Massilia hortus sp. nov., a novel bacterial species of the Oxalobacteraceae family.</title>
        <authorList>
            <person name="Peta V."/>
            <person name="Raths R."/>
            <person name="Bucking H."/>
        </authorList>
    </citation>
    <scope>NUCLEOTIDE SEQUENCE [LARGE SCALE GENOMIC DNA]</scope>
    <source>
        <strain evidence="5 6">ONC3</strain>
    </source>
</reference>
<evidence type="ECO:0000256" key="2">
    <source>
        <dbReference type="ARBA" id="ARBA00023315"/>
    </source>
</evidence>
<dbReference type="InterPro" id="IPR000182">
    <property type="entry name" value="GNAT_dom"/>
</dbReference>
<dbReference type="OrthoDB" id="9801656at2"/>
<dbReference type="EMBL" id="SPUM01000061">
    <property type="protein sequence ID" value="TFW32327.1"/>
    <property type="molecule type" value="Genomic_DNA"/>
</dbReference>
<evidence type="ECO:0000256" key="3">
    <source>
        <dbReference type="ARBA" id="ARBA00038502"/>
    </source>
</evidence>
<dbReference type="GO" id="GO:0016747">
    <property type="term" value="F:acyltransferase activity, transferring groups other than amino-acyl groups"/>
    <property type="evidence" value="ECO:0007669"/>
    <property type="project" value="InterPro"/>
</dbReference>
<evidence type="ECO:0000313" key="6">
    <source>
        <dbReference type="Proteomes" id="UP000297258"/>
    </source>
</evidence>
<protein>
    <submittedName>
        <fullName evidence="5">N-acetyltransferase</fullName>
    </submittedName>
</protein>
<comment type="caution">
    <text evidence="5">The sequence shown here is derived from an EMBL/GenBank/DDBJ whole genome shotgun (WGS) entry which is preliminary data.</text>
</comment>
<accession>A0A4Y9T5B0</accession>
<name>A0A4Y9T5B0_9BURK</name>
<feature type="domain" description="N-acetyltransferase" evidence="4">
    <location>
        <begin position="14"/>
        <end position="180"/>
    </location>
</feature>
<comment type="similarity">
    <text evidence="3">Belongs to the acetyltransferase family. RimJ subfamily.</text>
</comment>
<dbReference type="RefSeq" id="WP_135189658.1">
    <property type="nucleotide sequence ID" value="NZ_SPUM01000061.1"/>
</dbReference>
<dbReference type="SUPFAM" id="SSF55729">
    <property type="entry name" value="Acyl-CoA N-acyltransferases (Nat)"/>
    <property type="match status" value="1"/>
</dbReference>
<proteinExistence type="inferred from homology"/>
<organism evidence="5 6">
    <name type="scientific">Massilia horti</name>
    <dbReference type="NCBI Taxonomy" id="2562153"/>
    <lineage>
        <taxon>Bacteria</taxon>
        <taxon>Pseudomonadati</taxon>
        <taxon>Pseudomonadota</taxon>
        <taxon>Betaproteobacteria</taxon>
        <taxon>Burkholderiales</taxon>
        <taxon>Oxalobacteraceae</taxon>
        <taxon>Telluria group</taxon>
        <taxon>Massilia</taxon>
    </lineage>
</organism>
<evidence type="ECO:0000313" key="5">
    <source>
        <dbReference type="EMBL" id="TFW32327.1"/>
    </source>
</evidence>
<evidence type="ECO:0000256" key="1">
    <source>
        <dbReference type="ARBA" id="ARBA00022679"/>
    </source>
</evidence>
<dbReference type="Gene3D" id="3.40.630.30">
    <property type="match status" value="1"/>
</dbReference>
<dbReference type="Pfam" id="PF13302">
    <property type="entry name" value="Acetyltransf_3"/>
    <property type="match status" value="1"/>
</dbReference>